<organism evidence="3 4">
    <name type="scientific">Corynebacterium freneyi DNF00450</name>
    <dbReference type="NCBI Taxonomy" id="1287475"/>
    <lineage>
        <taxon>Bacteria</taxon>
        <taxon>Bacillati</taxon>
        <taxon>Actinomycetota</taxon>
        <taxon>Actinomycetes</taxon>
        <taxon>Mycobacteriales</taxon>
        <taxon>Corynebacteriaceae</taxon>
        <taxon>Corynebacterium</taxon>
    </lineage>
</organism>
<keyword evidence="2" id="KW-1133">Transmembrane helix</keyword>
<evidence type="ECO:0000313" key="4">
    <source>
        <dbReference type="Proteomes" id="UP000029548"/>
    </source>
</evidence>
<keyword evidence="2" id="KW-0472">Membrane</keyword>
<feature type="compositionally biased region" description="Basic and acidic residues" evidence="1">
    <location>
        <begin position="1"/>
        <end position="28"/>
    </location>
</feature>
<sequence>MEPQRRDDQFDPRWDGDPEPQGRWDGSPEPRGQWDGSPDPRPLDQRGAGHDDDPHGDNLFMKYRAVWAVLITLITLLVCWQILQVVLEVGI</sequence>
<feature type="transmembrane region" description="Helical" evidence="2">
    <location>
        <begin position="65"/>
        <end position="83"/>
    </location>
</feature>
<dbReference type="EMBL" id="JRNE01000067">
    <property type="protein sequence ID" value="KGF15856.1"/>
    <property type="molecule type" value="Genomic_DNA"/>
</dbReference>
<comment type="caution">
    <text evidence="3">The sequence shown here is derived from an EMBL/GenBank/DDBJ whole genome shotgun (WGS) entry which is preliminary data.</text>
</comment>
<evidence type="ECO:0000313" key="3">
    <source>
        <dbReference type="EMBL" id="KGF15856.1"/>
    </source>
</evidence>
<dbReference type="AlphaFoldDB" id="A0A095Y1E8"/>
<proteinExistence type="predicted"/>
<dbReference type="Proteomes" id="UP000029548">
    <property type="component" value="Unassembled WGS sequence"/>
</dbReference>
<accession>A0A095Y1E8</accession>
<dbReference type="RefSeq" id="WP_035123003.1">
    <property type="nucleotide sequence ID" value="NZ_JRNE01000067.1"/>
</dbReference>
<reference evidence="3 4" key="1">
    <citation type="submission" date="2014-07" db="EMBL/GenBank/DDBJ databases">
        <authorList>
            <person name="McCorrison J."/>
            <person name="Sanka R."/>
            <person name="Torralba M."/>
            <person name="Gillis M."/>
            <person name="Haft D.H."/>
            <person name="Methe B."/>
            <person name="Sutton G."/>
            <person name="Nelson K.E."/>
        </authorList>
    </citation>
    <scope>NUCLEOTIDE SEQUENCE [LARGE SCALE GENOMIC DNA]</scope>
    <source>
        <strain evidence="3 4">DNF00450</strain>
    </source>
</reference>
<gene>
    <name evidence="3" type="ORF">HMPREF1650_10105</name>
</gene>
<feature type="region of interest" description="Disordered" evidence="1">
    <location>
        <begin position="1"/>
        <end position="55"/>
    </location>
</feature>
<evidence type="ECO:0000256" key="1">
    <source>
        <dbReference type="SAM" id="MobiDB-lite"/>
    </source>
</evidence>
<evidence type="ECO:0000256" key="2">
    <source>
        <dbReference type="SAM" id="Phobius"/>
    </source>
</evidence>
<feature type="compositionally biased region" description="Basic and acidic residues" evidence="1">
    <location>
        <begin position="41"/>
        <end position="55"/>
    </location>
</feature>
<protein>
    <submittedName>
        <fullName evidence="3">Uncharacterized protein</fullName>
    </submittedName>
</protein>
<name>A0A095Y1E8_9CORY</name>
<keyword evidence="2" id="KW-0812">Transmembrane</keyword>